<organism evidence="2 3">
    <name type="scientific">Panacagrimonas perspica</name>
    <dbReference type="NCBI Taxonomy" id="381431"/>
    <lineage>
        <taxon>Bacteria</taxon>
        <taxon>Pseudomonadati</taxon>
        <taxon>Pseudomonadota</taxon>
        <taxon>Gammaproteobacteria</taxon>
        <taxon>Nevskiales</taxon>
        <taxon>Nevskiaceae</taxon>
        <taxon>Panacagrimonas</taxon>
    </lineage>
</organism>
<accession>A0A4R7NYY1</accession>
<name>A0A4R7NYY1_9GAMM</name>
<comment type="caution">
    <text evidence="2">The sequence shown here is derived from an EMBL/GenBank/DDBJ whole genome shotgun (WGS) entry which is preliminary data.</text>
</comment>
<keyword evidence="1" id="KW-0732">Signal</keyword>
<dbReference type="EMBL" id="SOBT01000010">
    <property type="protein sequence ID" value="TDU26555.1"/>
    <property type="molecule type" value="Genomic_DNA"/>
</dbReference>
<dbReference type="PROSITE" id="PS51257">
    <property type="entry name" value="PROKAR_LIPOPROTEIN"/>
    <property type="match status" value="1"/>
</dbReference>
<evidence type="ECO:0000313" key="3">
    <source>
        <dbReference type="Proteomes" id="UP000295341"/>
    </source>
</evidence>
<gene>
    <name evidence="2" type="ORF">DFR24_3584</name>
</gene>
<dbReference type="Proteomes" id="UP000295341">
    <property type="component" value="Unassembled WGS sequence"/>
</dbReference>
<feature type="chain" id="PRO_5030099497" description="Peptidase inhibitor I78 family protein" evidence="1">
    <location>
        <begin position="21"/>
        <end position="100"/>
    </location>
</feature>
<evidence type="ECO:0000313" key="2">
    <source>
        <dbReference type="EMBL" id="TDU26555.1"/>
    </source>
</evidence>
<dbReference type="AlphaFoldDB" id="A0A4R7NYY1"/>
<reference evidence="2 3" key="1">
    <citation type="submission" date="2019-03" db="EMBL/GenBank/DDBJ databases">
        <title>Genomic Encyclopedia of Type Strains, Phase IV (KMG-IV): sequencing the most valuable type-strain genomes for metagenomic binning, comparative biology and taxonomic classification.</title>
        <authorList>
            <person name="Goeker M."/>
        </authorList>
    </citation>
    <scope>NUCLEOTIDE SEQUENCE [LARGE SCALE GENOMIC DNA]</scope>
    <source>
        <strain evidence="2 3">DSM 26377</strain>
    </source>
</reference>
<keyword evidence="3" id="KW-1185">Reference proteome</keyword>
<protein>
    <recommendedName>
        <fullName evidence="4">Peptidase inhibitor I78 family protein</fullName>
    </recommendedName>
</protein>
<feature type="signal peptide" evidence="1">
    <location>
        <begin position="1"/>
        <end position="20"/>
    </location>
</feature>
<proteinExistence type="predicted"/>
<sequence length="100" mass="10955">MSPKYLPLLLPMLLSACTPAAQTPPPAPTVEAPVRTQVTDLDAFNAFVATRPTPEVLRQRYPGLTVVLPGDISTRELRSDNSRFFAEIDAESRITGGRFQ</sequence>
<evidence type="ECO:0008006" key="4">
    <source>
        <dbReference type="Google" id="ProtNLM"/>
    </source>
</evidence>
<evidence type="ECO:0000256" key="1">
    <source>
        <dbReference type="SAM" id="SignalP"/>
    </source>
</evidence>
<dbReference type="RefSeq" id="WP_168710407.1">
    <property type="nucleotide sequence ID" value="NZ_MWIN01000007.1"/>
</dbReference>